<dbReference type="InterPro" id="IPR036908">
    <property type="entry name" value="RlpA-like_sf"/>
</dbReference>
<dbReference type="NCBIfam" id="TIGR00413">
    <property type="entry name" value="rlpA"/>
    <property type="match status" value="1"/>
</dbReference>
<evidence type="ECO:0000256" key="3">
    <source>
        <dbReference type="HAMAP-Rule" id="MF_02071"/>
    </source>
</evidence>
<evidence type="ECO:0000256" key="1">
    <source>
        <dbReference type="ARBA" id="ARBA00023239"/>
    </source>
</evidence>
<keyword evidence="8" id="KW-1185">Reference proteome</keyword>
<evidence type="ECO:0000259" key="6">
    <source>
        <dbReference type="Pfam" id="PF03330"/>
    </source>
</evidence>
<dbReference type="SUPFAM" id="SSF50685">
    <property type="entry name" value="Barwin-like endoglucanases"/>
    <property type="match status" value="1"/>
</dbReference>
<evidence type="ECO:0000256" key="5">
    <source>
        <dbReference type="SAM" id="MobiDB-lite"/>
    </source>
</evidence>
<feature type="region of interest" description="Disordered" evidence="5">
    <location>
        <begin position="28"/>
        <end position="61"/>
    </location>
</feature>
<evidence type="ECO:0000256" key="2">
    <source>
        <dbReference type="ARBA" id="ARBA00023316"/>
    </source>
</evidence>
<comment type="function">
    <text evidence="3">Lytic transglycosylase with a strong preference for naked glycan strands that lack stem peptides.</text>
</comment>
<dbReference type="EC" id="4.2.2.-" evidence="3"/>
<dbReference type="CDD" id="cd22268">
    <property type="entry name" value="DPBB_RlpA-like"/>
    <property type="match status" value="1"/>
</dbReference>
<keyword evidence="1 3" id="KW-0456">Lyase</keyword>
<dbReference type="InterPro" id="IPR034718">
    <property type="entry name" value="RlpA"/>
</dbReference>
<keyword evidence="2 3" id="KW-0961">Cell wall biogenesis/degradation</keyword>
<name>A0A547PE10_9SPHN</name>
<feature type="domain" description="RlpA-like protein double-psi beta-barrel" evidence="6">
    <location>
        <begin position="94"/>
        <end position="181"/>
    </location>
</feature>
<proteinExistence type="inferred from homology"/>
<feature type="signal peptide" evidence="3">
    <location>
        <begin position="1"/>
        <end position="28"/>
    </location>
</feature>
<dbReference type="Pfam" id="PF03330">
    <property type="entry name" value="DPBB_1"/>
    <property type="match status" value="1"/>
</dbReference>
<dbReference type="PANTHER" id="PTHR34183">
    <property type="entry name" value="ENDOLYTIC PEPTIDOGLYCAN TRANSGLYCOSYLASE RLPA"/>
    <property type="match status" value="1"/>
</dbReference>
<gene>
    <name evidence="3" type="primary">rlpA</name>
    <name evidence="7" type="ORF">FGU71_11120</name>
</gene>
<evidence type="ECO:0000313" key="8">
    <source>
        <dbReference type="Proteomes" id="UP000316343"/>
    </source>
</evidence>
<dbReference type="AlphaFoldDB" id="A0A547PE10"/>
<dbReference type="InterPro" id="IPR009009">
    <property type="entry name" value="RlpA-like_DPBB"/>
</dbReference>
<dbReference type="HAMAP" id="MF_02071">
    <property type="entry name" value="RlpA"/>
    <property type="match status" value="1"/>
</dbReference>
<dbReference type="EMBL" id="VHJK01000001">
    <property type="protein sequence ID" value="TRD12359.1"/>
    <property type="molecule type" value="Genomic_DNA"/>
</dbReference>
<dbReference type="Proteomes" id="UP000316343">
    <property type="component" value="Unassembled WGS sequence"/>
</dbReference>
<dbReference type="Gene3D" id="2.40.40.10">
    <property type="entry name" value="RlpA-like domain"/>
    <property type="match status" value="1"/>
</dbReference>
<accession>A0A547PE10</accession>
<dbReference type="GO" id="GO:0000270">
    <property type="term" value="P:peptidoglycan metabolic process"/>
    <property type="evidence" value="ECO:0007669"/>
    <property type="project" value="UniProtKB-UniRule"/>
</dbReference>
<dbReference type="GO" id="GO:0071555">
    <property type="term" value="P:cell wall organization"/>
    <property type="evidence" value="ECO:0007669"/>
    <property type="project" value="UniProtKB-KW"/>
</dbReference>
<dbReference type="RefSeq" id="WP_142788631.1">
    <property type="nucleotide sequence ID" value="NZ_VHJK01000001.1"/>
</dbReference>
<sequence length="186" mass="20130" precursor="true">MGVGKRSVRVKHLAPFAALLCASTGLSAQDDADASGSDRTPMSASYPQPEPPFSDVFEPFSTSRPDLNVPSSAVDLDAFEPPLEPEESTRNLGTGVASYYGRRFHGRLTANGERFNMNAMTAAHKTLPFGTKVRVINARNGRSVVVRINDRGPFIRGRTIDLSRGAARKLGMISRGHASVKMEIIE</sequence>
<dbReference type="GO" id="GO:0008932">
    <property type="term" value="F:lytic endotransglycosylase activity"/>
    <property type="evidence" value="ECO:0007669"/>
    <property type="project" value="UniProtKB-UniRule"/>
</dbReference>
<keyword evidence="3" id="KW-0732">Signal</keyword>
<dbReference type="PANTHER" id="PTHR34183:SF1">
    <property type="entry name" value="ENDOLYTIC PEPTIDOGLYCAN TRANSGLYCOSYLASE RLPA"/>
    <property type="match status" value="1"/>
</dbReference>
<organism evidence="7 8">
    <name type="scientific">Erythrobacter insulae</name>
    <dbReference type="NCBI Taxonomy" id="2584124"/>
    <lineage>
        <taxon>Bacteria</taxon>
        <taxon>Pseudomonadati</taxon>
        <taxon>Pseudomonadota</taxon>
        <taxon>Alphaproteobacteria</taxon>
        <taxon>Sphingomonadales</taxon>
        <taxon>Erythrobacteraceae</taxon>
        <taxon>Erythrobacter/Porphyrobacter group</taxon>
        <taxon>Erythrobacter</taxon>
    </lineage>
</organism>
<comment type="similarity">
    <text evidence="3 4">Belongs to the RlpA family.</text>
</comment>
<protein>
    <recommendedName>
        <fullName evidence="3">Endolytic peptidoglycan transglycosylase RlpA</fullName>
        <ecNumber evidence="3">4.2.2.-</ecNumber>
    </recommendedName>
</protein>
<comment type="caution">
    <text evidence="7">The sequence shown here is derived from an EMBL/GenBank/DDBJ whole genome shotgun (WGS) entry which is preliminary data.</text>
</comment>
<reference evidence="7 8" key="1">
    <citation type="submission" date="2019-06" db="EMBL/GenBank/DDBJ databases">
        <title>Erythrobacter insulae sp. nov., isolated from a tidal flat.</title>
        <authorList>
            <person name="Yoon J.-H."/>
        </authorList>
    </citation>
    <scope>NUCLEOTIDE SEQUENCE [LARGE SCALE GENOMIC DNA]</scope>
    <source>
        <strain evidence="7 8">JBTF-M21</strain>
    </source>
</reference>
<evidence type="ECO:0000313" key="7">
    <source>
        <dbReference type="EMBL" id="TRD12359.1"/>
    </source>
</evidence>
<evidence type="ECO:0000256" key="4">
    <source>
        <dbReference type="RuleBase" id="RU003495"/>
    </source>
</evidence>
<dbReference type="InterPro" id="IPR012997">
    <property type="entry name" value="RplA"/>
</dbReference>
<feature type="chain" id="PRO_5022276979" description="Endolytic peptidoglycan transglycosylase RlpA" evidence="3">
    <location>
        <begin position="29"/>
        <end position="186"/>
    </location>
</feature>
<dbReference type="OrthoDB" id="9779128at2"/>